<sequence>MEVPTTHQTVMPYLMLNGALKFIDFTKNVFDAELITSMHKLHEDGETVRHSEITIGGSTIMFTDATKDWKPQTANLFIYVDNADETYKKALASGASTLMELSNQDYGRTCGVTDPFGNVWWITSSVNR</sequence>
<evidence type="ECO:0000313" key="3">
    <source>
        <dbReference type="Proteomes" id="UP001151133"/>
    </source>
</evidence>
<dbReference type="InterPro" id="IPR029068">
    <property type="entry name" value="Glyas_Bleomycin-R_OHBP_Dase"/>
</dbReference>
<protein>
    <submittedName>
        <fullName evidence="2">VOC family protein</fullName>
    </submittedName>
</protein>
<dbReference type="Proteomes" id="UP001151133">
    <property type="component" value="Unassembled WGS sequence"/>
</dbReference>
<evidence type="ECO:0000259" key="1">
    <source>
        <dbReference type="Pfam" id="PF00903"/>
    </source>
</evidence>
<accession>A0A9X2ZNL4</accession>
<dbReference type="Pfam" id="PF00903">
    <property type="entry name" value="Glyoxalase"/>
    <property type="match status" value="1"/>
</dbReference>
<dbReference type="SUPFAM" id="SSF54593">
    <property type="entry name" value="Glyoxalase/Bleomycin resistance protein/Dihydroxybiphenyl dioxygenase"/>
    <property type="match status" value="1"/>
</dbReference>
<comment type="caution">
    <text evidence="2">The sequence shown here is derived from an EMBL/GenBank/DDBJ whole genome shotgun (WGS) entry which is preliminary data.</text>
</comment>
<name>A0A9X2ZNL4_9FLAO</name>
<reference evidence="2" key="1">
    <citation type="submission" date="2022-10" db="EMBL/GenBank/DDBJ databases">
        <title>Two novel species of Flavobacterium.</title>
        <authorList>
            <person name="Liu Q."/>
            <person name="Xin Y.-H."/>
        </authorList>
    </citation>
    <scope>NUCLEOTIDE SEQUENCE</scope>
    <source>
        <strain evidence="2">LS1R47</strain>
    </source>
</reference>
<evidence type="ECO:0000313" key="2">
    <source>
        <dbReference type="EMBL" id="MCV9933067.1"/>
    </source>
</evidence>
<organism evidence="2 3">
    <name type="scientific">Flavobacterium frigoritolerans</name>
    <dbReference type="NCBI Taxonomy" id="2987686"/>
    <lineage>
        <taxon>Bacteria</taxon>
        <taxon>Pseudomonadati</taxon>
        <taxon>Bacteroidota</taxon>
        <taxon>Flavobacteriia</taxon>
        <taxon>Flavobacteriales</taxon>
        <taxon>Flavobacteriaceae</taxon>
        <taxon>Flavobacterium</taxon>
    </lineage>
</organism>
<proteinExistence type="predicted"/>
<dbReference type="CDD" id="cd07246">
    <property type="entry name" value="VOC_like"/>
    <property type="match status" value="1"/>
</dbReference>
<dbReference type="PANTHER" id="PTHR34109:SF1">
    <property type="entry name" value="VOC DOMAIN-CONTAINING PROTEIN"/>
    <property type="match status" value="1"/>
</dbReference>
<gene>
    <name evidence="2" type="ORF">OIU80_12310</name>
</gene>
<dbReference type="EMBL" id="JAOZEV010000009">
    <property type="protein sequence ID" value="MCV9933067.1"/>
    <property type="molecule type" value="Genomic_DNA"/>
</dbReference>
<dbReference type="Gene3D" id="3.30.720.120">
    <property type="match status" value="1"/>
</dbReference>
<dbReference type="InterPro" id="IPR004360">
    <property type="entry name" value="Glyas_Fos-R_dOase_dom"/>
</dbReference>
<keyword evidence="3" id="KW-1185">Reference proteome</keyword>
<dbReference type="PANTHER" id="PTHR34109">
    <property type="entry name" value="BNAUNNG04460D PROTEIN-RELATED"/>
    <property type="match status" value="1"/>
</dbReference>
<dbReference type="RefSeq" id="WP_264287304.1">
    <property type="nucleotide sequence ID" value="NZ_JAOZEV010000009.1"/>
</dbReference>
<dbReference type="Gene3D" id="3.30.720.110">
    <property type="match status" value="1"/>
</dbReference>
<dbReference type="AlphaFoldDB" id="A0A9X2ZNL4"/>
<feature type="domain" description="Glyoxalase/fosfomycin resistance/dioxygenase" evidence="1">
    <location>
        <begin position="21"/>
        <end position="122"/>
    </location>
</feature>